<evidence type="ECO:0000256" key="6">
    <source>
        <dbReference type="ARBA" id="ARBA00022448"/>
    </source>
</evidence>
<protein>
    <recommendedName>
        <fullName evidence="5">NADH dehydrogenase [ubiquinone] 1 beta subcomplex subunit 9</fullName>
    </recommendedName>
    <alternativeName>
        <fullName evidence="14">Complex I-B22</fullName>
    </alternativeName>
    <alternativeName>
        <fullName evidence="15">NADH-ubiquinone oxidoreductase B22 subunit</fullName>
    </alternativeName>
</protein>
<dbReference type="Proteomes" id="UP000719412">
    <property type="component" value="Unassembled WGS sequence"/>
</dbReference>
<name>A0A8J6LEU2_TENMO</name>
<reference evidence="17" key="1">
    <citation type="journal article" date="2020" name="J Insects Food Feed">
        <title>The yellow mealworm (Tenebrio molitor) genome: a resource for the emerging insects as food and feed industry.</title>
        <authorList>
            <person name="Eriksson T."/>
            <person name="Andere A."/>
            <person name="Kelstrup H."/>
            <person name="Emery V."/>
            <person name="Picard C."/>
        </authorList>
    </citation>
    <scope>NUCLEOTIDE SEQUENCE</scope>
    <source>
        <strain evidence="17">Stoneville</strain>
        <tissue evidence="17">Whole head</tissue>
    </source>
</reference>
<evidence type="ECO:0000256" key="10">
    <source>
        <dbReference type="ARBA" id="ARBA00022982"/>
    </source>
</evidence>
<proteinExistence type="inferred from homology"/>
<keyword evidence="7" id="KW-0597">Phosphoprotein</keyword>
<evidence type="ECO:0000256" key="14">
    <source>
        <dbReference type="ARBA" id="ARBA00030192"/>
    </source>
</evidence>
<evidence type="ECO:0000313" key="17">
    <source>
        <dbReference type="EMBL" id="KAH0816773.1"/>
    </source>
</evidence>
<keyword evidence="9" id="KW-0999">Mitochondrion inner membrane</keyword>
<evidence type="ECO:0000256" key="15">
    <source>
        <dbReference type="ARBA" id="ARBA00032528"/>
    </source>
</evidence>
<evidence type="ECO:0000313" key="18">
    <source>
        <dbReference type="Proteomes" id="UP000719412"/>
    </source>
</evidence>
<comment type="similarity">
    <text evidence="3">Belongs to the complex I LYR family.</text>
</comment>
<keyword evidence="10" id="KW-0249">Electron transport</keyword>
<comment type="subcellular location">
    <subcellularLocation>
        <location evidence="2">Mitochondrion inner membrane</location>
        <topology evidence="2">Peripheral membrane protein</topology>
        <orientation evidence="2">Matrix side</orientation>
    </subcellularLocation>
</comment>
<dbReference type="GO" id="GO:0006120">
    <property type="term" value="P:mitochondrial electron transport, NADH to ubiquinone"/>
    <property type="evidence" value="ECO:0007669"/>
    <property type="project" value="InterPro"/>
</dbReference>
<evidence type="ECO:0000259" key="16">
    <source>
        <dbReference type="Pfam" id="PF05347"/>
    </source>
</evidence>
<evidence type="ECO:0000256" key="1">
    <source>
        <dbReference type="ARBA" id="ARBA00002920"/>
    </source>
</evidence>
<sequence length="188" mass="22550">MRSATNLTNLVEVALDTPIAKIRIFKFAPPIYSSSRQVTLIFKIIVMSVPTGLVSHTRKVQSLYKRALRCLEAWYDRREIYRYYAVLMRERFDQNKDVKDMRIAKELITQGEQELFDNQHWHPRKFPDSPGGVAYQREVIPPDWVVDYWHPLEKAQYPEYFARREQRKREYIKLWEKKFGKTQSVPSH</sequence>
<dbReference type="GO" id="GO:0005743">
    <property type="term" value="C:mitochondrial inner membrane"/>
    <property type="evidence" value="ECO:0007669"/>
    <property type="project" value="UniProtKB-SubCell"/>
</dbReference>
<evidence type="ECO:0000256" key="12">
    <source>
        <dbReference type="ARBA" id="ARBA00023128"/>
    </source>
</evidence>
<dbReference type="InterPro" id="IPR008011">
    <property type="entry name" value="Complex1_LYR_dom"/>
</dbReference>
<comment type="caution">
    <text evidence="17">The sequence shown here is derived from an EMBL/GenBank/DDBJ whole genome shotgun (WGS) entry which is preliminary data.</text>
</comment>
<evidence type="ECO:0000256" key="4">
    <source>
        <dbReference type="ARBA" id="ARBA00011790"/>
    </source>
</evidence>
<dbReference type="InterPro" id="IPR033034">
    <property type="entry name" value="NDUFB9"/>
</dbReference>
<evidence type="ECO:0000256" key="9">
    <source>
        <dbReference type="ARBA" id="ARBA00022792"/>
    </source>
</evidence>
<keyword evidence="12" id="KW-0496">Mitochondrion</keyword>
<dbReference type="PANTHER" id="PTHR12868:SF0">
    <property type="entry name" value="NADH DEHYDROGENASE [UBIQUINONE] 1 BETA SUBCOMPLEX SUBUNIT 9"/>
    <property type="match status" value="1"/>
</dbReference>
<keyword evidence="6" id="KW-0813">Transport</keyword>
<dbReference type="InterPro" id="IPR045292">
    <property type="entry name" value="Complex1_LYR_NDUFB9_LYRM3"/>
</dbReference>
<reference evidence="17" key="2">
    <citation type="submission" date="2021-08" db="EMBL/GenBank/DDBJ databases">
        <authorList>
            <person name="Eriksson T."/>
        </authorList>
    </citation>
    <scope>NUCLEOTIDE SEQUENCE</scope>
    <source>
        <strain evidence="17">Stoneville</strain>
        <tissue evidence="17">Whole head</tissue>
    </source>
</reference>
<accession>A0A8J6LEU2</accession>
<dbReference type="Pfam" id="PF05347">
    <property type="entry name" value="Complex1_LYR"/>
    <property type="match status" value="1"/>
</dbReference>
<evidence type="ECO:0000256" key="13">
    <source>
        <dbReference type="ARBA" id="ARBA00023136"/>
    </source>
</evidence>
<dbReference type="AlphaFoldDB" id="A0A8J6LEU2"/>
<evidence type="ECO:0000256" key="8">
    <source>
        <dbReference type="ARBA" id="ARBA00022660"/>
    </source>
</evidence>
<comment type="subunit">
    <text evidence="4">Mammalian complex I is composed of 45 different subunits.</text>
</comment>
<evidence type="ECO:0000256" key="3">
    <source>
        <dbReference type="ARBA" id="ARBA00009508"/>
    </source>
</evidence>
<keyword evidence="11" id="KW-0007">Acetylation</keyword>
<feature type="domain" description="Complex 1 LYR protein" evidence="16">
    <location>
        <begin position="58"/>
        <end position="115"/>
    </location>
</feature>
<dbReference type="EMBL" id="JABDTM020020959">
    <property type="protein sequence ID" value="KAH0816773.1"/>
    <property type="molecule type" value="Genomic_DNA"/>
</dbReference>
<evidence type="ECO:0000256" key="2">
    <source>
        <dbReference type="ARBA" id="ARBA00004443"/>
    </source>
</evidence>
<comment type="function">
    <text evidence="1">Accessory subunit of the mitochondrial membrane respiratory chain NADH dehydrogenase (Complex I), that is believed to be not involved in catalysis. Complex I functions in the transfer of electrons from NADH to the respiratory chain. The immediate electron acceptor for the enzyme is believed to be ubiquinone.</text>
</comment>
<organism evidence="17 18">
    <name type="scientific">Tenebrio molitor</name>
    <name type="common">Yellow mealworm beetle</name>
    <dbReference type="NCBI Taxonomy" id="7067"/>
    <lineage>
        <taxon>Eukaryota</taxon>
        <taxon>Metazoa</taxon>
        <taxon>Ecdysozoa</taxon>
        <taxon>Arthropoda</taxon>
        <taxon>Hexapoda</taxon>
        <taxon>Insecta</taxon>
        <taxon>Pterygota</taxon>
        <taxon>Neoptera</taxon>
        <taxon>Endopterygota</taxon>
        <taxon>Coleoptera</taxon>
        <taxon>Polyphaga</taxon>
        <taxon>Cucujiformia</taxon>
        <taxon>Tenebrionidae</taxon>
        <taxon>Tenebrio</taxon>
    </lineage>
</organism>
<gene>
    <name evidence="17" type="ORF">GEV33_006017</name>
</gene>
<evidence type="ECO:0000256" key="7">
    <source>
        <dbReference type="ARBA" id="ARBA00022553"/>
    </source>
</evidence>
<dbReference type="CDD" id="cd20263">
    <property type="entry name" value="Complex1_LYR_NDUFB9_LYRM3"/>
    <property type="match status" value="1"/>
</dbReference>
<keyword evidence="8" id="KW-0679">Respiratory chain</keyword>
<evidence type="ECO:0000256" key="11">
    <source>
        <dbReference type="ARBA" id="ARBA00022990"/>
    </source>
</evidence>
<evidence type="ECO:0000256" key="5">
    <source>
        <dbReference type="ARBA" id="ARBA00018684"/>
    </source>
</evidence>
<keyword evidence="13" id="KW-0472">Membrane</keyword>
<dbReference type="PANTHER" id="PTHR12868">
    <property type="entry name" value="NADH-UBIQUINONE OXIDOREDUCTASE B22 SUBUNIT"/>
    <property type="match status" value="1"/>
</dbReference>
<keyword evidence="18" id="KW-1185">Reference proteome</keyword>